<protein>
    <submittedName>
        <fullName evidence="1">Uncharacterized protein</fullName>
    </submittedName>
</protein>
<dbReference type="EMBL" id="KL198006">
    <property type="protein sequence ID" value="KDQ31182.1"/>
    <property type="molecule type" value="Genomic_DNA"/>
</dbReference>
<dbReference type="STRING" id="1137138.A0A067P445"/>
<gene>
    <name evidence="1" type="ORF">PLEOSDRAFT_1102163</name>
</gene>
<dbReference type="Proteomes" id="UP000027073">
    <property type="component" value="Unassembled WGS sequence"/>
</dbReference>
<dbReference type="AlphaFoldDB" id="A0A067P445"/>
<evidence type="ECO:0000313" key="2">
    <source>
        <dbReference type="Proteomes" id="UP000027073"/>
    </source>
</evidence>
<dbReference type="SUPFAM" id="SSF53448">
    <property type="entry name" value="Nucleotide-diphospho-sugar transferases"/>
    <property type="match status" value="1"/>
</dbReference>
<dbReference type="OrthoDB" id="1684102at2759"/>
<dbReference type="InParanoid" id="A0A067P445"/>
<sequence length="461" mass="50434">MLRILQSWRAGLAGCVVALLLRYYQSQSSDRASVSSQGPDVTAIVLNWSRFPNVVKIASVLCDPALNSVIQNVTIWNNEPAPLSVADFADAKCPTGKLHIYNSPTNALFQARYIACQQAATPYCFIQDDDYLVLPEIIRTMRARIPQSAERGIHLLPPHEMLSTTLRPISPPGTDIHTGFAWLGHGAMISRTRATEFLQLMNEYATDEQLKMADNYYTILANKIPEVWFDQGIPLGGGEAFTVGSEGDERNERHIRSAIEMLGKILQTNDSVPYVNRNPDSASLGSVLIAPRIRGSDALFETNIDVLPAPAGILDDATRNHYLDHPPSHAVDGRIDTAFCPISGAQRGEYLLFDTINGISPHQNASLVFLADPLGCAALRSSTFEGSADGMTWGSLRPSHLICDPEHQSISAETPKVSTQCSISLGHAEIPGLRYLRATLLANVNLLWCLYEIWIDAGTAV</sequence>
<dbReference type="HOGENOM" id="CLU_041578_0_0_1"/>
<reference evidence="2" key="1">
    <citation type="journal article" date="2014" name="Proc. Natl. Acad. Sci. U.S.A.">
        <title>Extensive sampling of basidiomycete genomes demonstrates inadequacy of the white-rot/brown-rot paradigm for wood decay fungi.</title>
        <authorList>
            <person name="Riley R."/>
            <person name="Salamov A.A."/>
            <person name="Brown D.W."/>
            <person name="Nagy L.G."/>
            <person name="Floudas D."/>
            <person name="Held B.W."/>
            <person name="Levasseur A."/>
            <person name="Lombard V."/>
            <person name="Morin E."/>
            <person name="Otillar R."/>
            <person name="Lindquist E.A."/>
            <person name="Sun H."/>
            <person name="LaButti K.M."/>
            <person name="Schmutz J."/>
            <person name="Jabbour D."/>
            <person name="Luo H."/>
            <person name="Baker S.E."/>
            <person name="Pisabarro A.G."/>
            <person name="Walton J.D."/>
            <person name="Blanchette R.A."/>
            <person name="Henrissat B."/>
            <person name="Martin F."/>
            <person name="Cullen D."/>
            <person name="Hibbett D.S."/>
            <person name="Grigoriev I.V."/>
        </authorList>
    </citation>
    <scope>NUCLEOTIDE SEQUENCE [LARGE SCALE GENOMIC DNA]</scope>
    <source>
        <strain evidence="2">PC15</strain>
    </source>
</reference>
<evidence type="ECO:0000313" key="1">
    <source>
        <dbReference type="EMBL" id="KDQ31182.1"/>
    </source>
</evidence>
<dbReference type="VEuPathDB" id="FungiDB:PLEOSDRAFT_1102163"/>
<dbReference type="InterPro" id="IPR029044">
    <property type="entry name" value="Nucleotide-diphossugar_trans"/>
</dbReference>
<name>A0A067P445_PLEO1</name>
<organism evidence="1 2">
    <name type="scientific">Pleurotus ostreatus (strain PC15)</name>
    <name type="common">Oyster mushroom</name>
    <dbReference type="NCBI Taxonomy" id="1137138"/>
    <lineage>
        <taxon>Eukaryota</taxon>
        <taxon>Fungi</taxon>
        <taxon>Dikarya</taxon>
        <taxon>Basidiomycota</taxon>
        <taxon>Agaricomycotina</taxon>
        <taxon>Agaricomycetes</taxon>
        <taxon>Agaricomycetidae</taxon>
        <taxon>Agaricales</taxon>
        <taxon>Pleurotineae</taxon>
        <taxon>Pleurotaceae</taxon>
        <taxon>Pleurotus</taxon>
    </lineage>
</organism>
<accession>A0A067P445</accession>
<proteinExistence type="predicted"/>